<dbReference type="RefSeq" id="WP_129148583.1">
    <property type="nucleotide sequence ID" value="NZ_JBHSDO010000006.1"/>
</dbReference>
<dbReference type="CDD" id="cd00371">
    <property type="entry name" value="HMA"/>
    <property type="match status" value="1"/>
</dbReference>
<dbReference type="Pfam" id="PF00403">
    <property type="entry name" value="HMA"/>
    <property type="match status" value="1"/>
</dbReference>
<organism evidence="3 4">
    <name type="scientific">Achromobacter aloeverae</name>
    <dbReference type="NCBI Taxonomy" id="1750518"/>
    <lineage>
        <taxon>Bacteria</taxon>
        <taxon>Pseudomonadati</taxon>
        <taxon>Pseudomonadota</taxon>
        <taxon>Betaproteobacteria</taxon>
        <taxon>Burkholderiales</taxon>
        <taxon>Alcaligenaceae</taxon>
        <taxon>Achromobacter</taxon>
    </lineage>
</organism>
<reference evidence="3 4" key="1">
    <citation type="journal article" date="2017" name="Int. J. Syst. Evol. Microbiol.">
        <title>Achromobacter aloeverae sp. nov., isolated from the root of Aloe vera (L.) Burm.f.</title>
        <authorList>
            <person name="Kuncharoen N."/>
            <person name="Muramatsu Y."/>
            <person name="Shibata C."/>
            <person name="Kamakura Y."/>
            <person name="Nakagawa Y."/>
            <person name="Tanasupawat S."/>
        </authorList>
    </citation>
    <scope>NUCLEOTIDE SEQUENCE [LARGE SCALE GENOMIC DNA]</scope>
    <source>
        <strain evidence="3 4">AVA-1</strain>
    </source>
</reference>
<evidence type="ECO:0000313" key="4">
    <source>
        <dbReference type="Proteomes" id="UP000290849"/>
    </source>
</evidence>
<keyword evidence="1" id="KW-0479">Metal-binding</keyword>
<protein>
    <submittedName>
        <fullName evidence="3">Copper chaperone</fullName>
    </submittedName>
</protein>
<dbReference type="PROSITE" id="PS01047">
    <property type="entry name" value="HMA_1"/>
    <property type="match status" value="1"/>
</dbReference>
<keyword evidence="4" id="KW-1185">Reference proteome</keyword>
<dbReference type="PROSITE" id="PS50846">
    <property type="entry name" value="HMA_2"/>
    <property type="match status" value="1"/>
</dbReference>
<feature type="domain" description="HMA" evidence="2">
    <location>
        <begin position="1"/>
        <end position="64"/>
    </location>
</feature>
<dbReference type="InterPro" id="IPR006121">
    <property type="entry name" value="HMA_dom"/>
</dbReference>
<evidence type="ECO:0000313" key="3">
    <source>
        <dbReference type="EMBL" id="RXN92623.1"/>
    </source>
</evidence>
<evidence type="ECO:0000256" key="1">
    <source>
        <dbReference type="ARBA" id="ARBA00022723"/>
    </source>
</evidence>
<dbReference type="Gene3D" id="3.30.70.100">
    <property type="match status" value="1"/>
</dbReference>
<sequence length="66" mass="6804">MVLQYQVPDMTCGHCVKTITGAVTAAVPGAAVEADVANHRVTVTGTDDKFAVENAIRDAGYSPTPA</sequence>
<proteinExistence type="predicted"/>
<dbReference type="SUPFAM" id="SSF55008">
    <property type="entry name" value="HMA, heavy metal-associated domain"/>
    <property type="match status" value="1"/>
</dbReference>
<dbReference type="InterPro" id="IPR017969">
    <property type="entry name" value="Heavy-metal-associated_CS"/>
</dbReference>
<dbReference type="GO" id="GO:0046872">
    <property type="term" value="F:metal ion binding"/>
    <property type="evidence" value="ECO:0007669"/>
    <property type="project" value="UniProtKB-KW"/>
</dbReference>
<gene>
    <name evidence="3" type="ORF">C7R54_02365</name>
</gene>
<name>A0A4Q1HPZ7_9BURK</name>
<dbReference type="EMBL" id="PYAL01000001">
    <property type="protein sequence ID" value="RXN92623.1"/>
    <property type="molecule type" value="Genomic_DNA"/>
</dbReference>
<dbReference type="AlphaFoldDB" id="A0A4Q1HPZ7"/>
<dbReference type="InterPro" id="IPR036163">
    <property type="entry name" value="HMA_dom_sf"/>
</dbReference>
<comment type="caution">
    <text evidence="3">The sequence shown here is derived from an EMBL/GenBank/DDBJ whole genome shotgun (WGS) entry which is preliminary data.</text>
</comment>
<accession>A0A4Q1HPZ7</accession>
<evidence type="ECO:0000259" key="2">
    <source>
        <dbReference type="PROSITE" id="PS50846"/>
    </source>
</evidence>
<dbReference type="Proteomes" id="UP000290849">
    <property type="component" value="Unassembled WGS sequence"/>
</dbReference>